<evidence type="ECO:0000313" key="1">
    <source>
        <dbReference type="EMBL" id="GMG99531.1"/>
    </source>
</evidence>
<comment type="caution">
    <text evidence="1">The sequence shown here is derived from an EMBL/GenBank/DDBJ whole genome shotgun (WGS) entry which is preliminary data.</text>
</comment>
<dbReference type="AlphaFoldDB" id="A0AAD3P544"/>
<sequence length="116" mass="12687">MRVRRCLKKGCVQCLSRRQTVRRTSVSASARSTTTPTKPTGSATAQIVCASVCVLISLALRPPSDLILQSPDALLLISFLSSLNLSRNFVSKFSFFDEQLKIRVLMCAVSPPSLSR</sequence>
<name>A0AAD3P544_NEPGR</name>
<accession>A0AAD3P544</accession>
<proteinExistence type="predicted"/>
<gene>
    <name evidence="1" type="ORF">Nepgr_001371</name>
</gene>
<reference evidence="1" key="1">
    <citation type="submission" date="2023-05" db="EMBL/GenBank/DDBJ databases">
        <title>Nepenthes gracilis genome sequencing.</title>
        <authorList>
            <person name="Fukushima K."/>
        </authorList>
    </citation>
    <scope>NUCLEOTIDE SEQUENCE</scope>
    <source>
        <strain evidence="1">SING2019-196</strain>
    </source>
</reference>
<keyword evidence="2" id="KW-1185">Reference proteome</keyword>
<dbReference type="Proteomes" id="UP001279734">
    <property type="component" value="Unassembled WGS sequence"/>
</dbReference>
<dbReference type="EMBL" id="BSYO01000001">
    <property type="protein sequence ID" value="GMG99531.1"/>
    <property type="molecule type" value="Genomic_DNA"/>
</dbReference>
<protein>
    <submittedName>
        <fullName evidence="1">Uncharacterized protein</fullName>
    </submittedName>
</protein>
<organism evidence="1 2">
    <name type="scientific">Nepenthes gracilis</name>
    <name type="common">Slender pitcher plant</name>
    <dbReference type="NCBI Taxonomy" id="150966"/>
    <lineage>
        <taxon>Eukaryota</taxon>
        <taxon>Viridiplantae</taxon>
        <taxon>Streptophyta</taxon>
        <taxon>Embryophyta</taxon>
        <taxon>Tracheophyta</taxon>
        <taxon>Spermatophyta</taxon>
        <taxon>Magnoliopsida</taxon>
        <taxon>eudicotyledons</taxon>
        <taxon>Gunneridae</taxon>
        <taxon>Pentapetalae</taxon>
        <taxon>Caryophyllales</taxon>
        <taxon>Nepenthaceae</taxon>
        <taxon>Nepenthes</taxon>
    </lineage>
</organism>
<evidence type="ECO:0000313" key="2">
    <source>
        <dbReference type="Proteomes" id="UP001279734"/>
    </source>
</evidence>